<protein>
    <submittedName>
        <fullName evidence="2">Uncharacterized protein</fullName>
    </submittedName>
</protein>
<dbReference type="STRING" id="1443941.A9J31_12445"/>
<keyword evidence="1" id="KW-0732">Signal</keyword>
<comment type="caution">
    <text evidence="2">The sequence shown here is derived from an EMBL/GenBank/DDBJ whole genome shotgun (WGS) entry which is preliminary data.</text>
</comment>
<accession>A0A1A7RCM7</accession>
<evidence type="ECO:0000313" key="3">
    <source>
        <dbReference type="Proteomes" id="UP000185753"/>
    </source>
</evidence>
<feature type="signal peptide" evidence="1">
    <location>
        <begin position="1"/>
        <end position="23"/>
    </location>
</feature>
<evidence type="ECO:0000313" key="2">
    <source>
        <dbReference type="EMBL" id="OBX29691.1"/>
    </source>
</evidence>
<proteinExistence type="predicted"/>
<reference evidence="3" key="1">
    <citation type="submission" date="2016-06" db="EMBL/GenBank/DDBJ databases">
        <authorList>
            <person name="Radolfova-Krizova L."/>
            <person name="Nemec A."/>
        </authorList>
    </citation>
    <scope>NUCLEOTIDE SEQUENCE [LARGE SCALE GENOMIC DNA]</scope>
    <source>
        <strain evidence="3">ANC 4275</strain>
    </source>
</reference>
<keyword evidence="3" id="KW-1185">Reference proteome</keyword>
<gene>
    <name evidence="2" type="ORF">A9J31_12445</name>
</gene>
<dbReference type="EMBL" id="LZDS01000004">
    <property type="protein sequence ID" value="OBX29691.1"/>
    <property type="molecule type" value="Genomic_DNA"/>
</dbReference>
<name>A0A1A7RCM7_9GAMM</name>
<dbReference type="Proteomes" id="UP000185753">
    <property type="component" value="Unassembled WGS sequence"/>
</dbReference>
<feature type="chain" id="PRO_5008360766" evidence="1">
    <location>
        <begin position="24"/>
        <end position="140"/>
    </location>
</feature>
<organism evidence="2 3">
    <name type="scientific">Acinetobacter gandensis</name>
    <dbReference type="NCBI Taxonomy" id="1443941"/>
    <lineage>
        <taxon>Bacteria</taxon>
        <taxon>Pseudomonadati</taxon>
        <taxon>Pseudomonadota</taxon>
        <taxon>Gammaproteobacteria</taxon>
        <taxon>Moraxellales</taxon>
        <taxon>Moraxellaceae</taxon>
        <taxon>Acinetobacter</taxon>
    </lineage>
</organism>
<sequence length="140" mass="15621">MGGSMPKNLLAIIITLMATSVFAETEWANIGFDADREFYYEYNPASISQVKEYSYKGHQKVWIRSTVINDISQDGLAVGDYRLQLMWVNCSDNTLGLKSIVGYKKTGNVIANYGRNYSYVEMQDAIPGTMGQAFVDSVCS</sequence>
<dbReference type="AlphaFoldDB" id="A0A1A7RCM7"/>
<evidence type="ECO:0000256" key="1">
    <source>
        <dbReference type="SAM" id="SignalP"/>
    </source>
</evidence>